<evidence type="ECO:0000313" key="2">
    <source>
        <dbReference type="Proteomes" id="UP000248925"/>
    </source>
</evidence>
<sequence>MSAAANDLLRAIHTRLGADAALTTLIGADGIRDRLVTGKQLPAIVISEMTTSDYSTATEPGEEHLLVLEVWSDAAGQRIAQEIAAMIHALLQDAALPLAAHALVNLRHASTKARREPKTRLFCAEMRFRAVTE</sequence>
<dbReference type="InterPro" id="IPR053745">
    <property type="entry name" value="Viral_Tail_Comp_sf"/>
</dbReference>
<organism evidence="1 2">
    <name type="scientific">Rhizobium tubonense</name>
    <dbReference type="NCBI Taxonomy" id="484088"/>
    <lineage>
        <taxon>Bacteria</taxon>
        <taxon>Pseudomonadati</taxon>
        <taxon>Pseudomonadota</taxon>
        <taxon>Alphaproteobacteria</taxon>
        <taxon>Hyphomicrobiales</taxon>
        <taxon>Rhizobiaceae</taxon>
        <taxon>Rhizobium/Agrobacterium group</taxon>
        <taxon>Rhizobium</taxon>
    </lineage>
</organism>
<dbReference type="Gene3D" id="3.30.2000.30">
    <property type="match status" value="1"/>
</dbReference>
<evidence type="ECO:0008006" key="3">
    <source>
        <dbReference type="Google" id="ProtNLM"/>
    </source>
</evidence>
<dbReference type="OrthoDB" id="7630456at2"/>
<dbReference type="EMBL" id="PCDP01000001">
    <property type="protein sequence ID" value="PZM17087.1"/>
    <property type="molecule type" value="Genomic_DNA"/>
</dbReference>
<proteinExistence type="predicted"/>
<reference evidence="1 2" key="1">
    <citation type="journal article" date="2018" name="Sci. Rep.">
        <title>Rhizobium tumorigenes sp. nov., a novel plant tumorigenic bacterium isolated from cane gall tumors on thornless blackberry.</title>
        <authorList>
            <person name="Kuzmanovi N."/>
            <person name="Smalla K."/>
            <person name="Gronow S."/>
            <person name="PuBawska J."/>
        </authorList>
    </citation>
    <scope>NUCLEOTIDE SEQUENCE [LARGE SCALE GENOMIC DNA]</scope>
    <source>
        <strain evidence="1 2">CCBAU 85046</strain>
    </source>
</reference>
<comment type="caution">
    <text evidence="1">The sequence shown here is derived from an EMBL/GenBank/DDBJ whole genome shotgun (WGS) entry which is preliminary data.</text>
</comment>
<keyword evidence="2" id="KW-1185">Reference proteome</keyword>
<dbReference type="InterPro" id="IPR021508">
    <property type="entry name" value="Gp17-like"/>
</dbReference>
<dbReference type="RefSeq" id="WP_111158414.1">
    <property type="nucleotide sequence ID" value="NZ_PCDP01000001.1"/>
</dbReference>
<dbReference type="AlphaFoldDB" id="A0A2W4CWT0"/>
<accession>A0A2W4CWT0</accession>
<dbReference type="Proteomes" id="UP000248925">
    <property type="component" value="Unassembled WGS sequence"/>
</dbReference>
<name>A0A2W4CWT0_9HYPH</name>
<evidence type="ECO:0000313" key="1">
    <source>
        <dbReference type="EMBL" id="PZM17087.1"/>
    </source>
</evidence>
<protein>
    <recommendedName>
        <fullName evidence="3">DUF3168 domain-containing protein</fullName>
    </recommendedName>
</protein>
<gene>
    <name evidence="1" type="ORF">CPY51_02290</name>
</gene>
<dbReference type="Pfam" id="PF11367">
    <property type="entry name" value="Tail_completion_gp17"/>
    <property type="match status" value="1"/>
</dbReference>